<comment type="catalytic activity">
    <reaction evidence="1">
        <text>a ubiquinone + NADH + 5 H(+)(in) = a ubiquinol + NAD(+) + 4 H(+)(out)</text>
        <dbReference type="Rhea" id="RHEA:29091"/>
        <dbReference type="Rhea" id="RHEA-COMP:9565"/>
        <dbReference type="Rhea" id="RHEA-COMP:9566"/>
        <dbReference type="ChEBI" id="CHEBI:15378"/>
        <dbReference type="ChEBI" id="CHEBI:16389"/>
        <dbReference type="ChEBI" id="CHEBI:17976"/>
        <dbReference type="ChEBI" id="CHEBI:57540"/>
        <dbReference type="ChEBI" id="CHEBI:57945"/>
        <dbReference type="EC" id="7.1.1.2"/>
    </reaction>
</comment>
<dbReference type="PANTHER" id="PTHR33269">
    <property type="entry name" value="NADH-UBIQUINONE OXIDOREDUCTASE CHAIN 6"/>
    <property type="match status" value="1"/>
</dbReference>
<organism evidence="3">
    <name type="scientific">Ophiocordycipitaceae sp</name>
    <dbReference type="NCBI Taxonomy" id="1907519"/>
    <lineage>
        <taxon>Eukaryota</taxon>
        <taxon>Fungi</taxon>
        <taxon>Dikarya</taxon>
        <taxon>Ascomycota</taxon>
        <taxon>Pezizomycotina</taxon>
        <taxon>Sordariomycetes</taxon>
        <taxon>Hypocreomycetidae</taxon>
        <taxon>Hypocreales</taxon>
        <taxon>Ophiocordycipitaceae</taxon>
    </lineage>
</organism>
<keyword evidence="1" id="KW-0249">Electron transport</keyword>
<feature type="transmembrane region" description="Helical" evidence="1">
    <location>
        <begin position="105"/>
        <end position="128"/>
    </location>
</feature>
<accession>A0A7S8HPB2</accession>
<dbReference type="Pfam" id="PF00499">
    <property type="entry name" value="Oxidored_q3"/>
    <property type="match status" value="1"/>
</dbReference>
<keyword evidence="1" id="KW-0679">Respiratory chain</keyword>
<dbReference type="GO" id="GO:0031966">
    <property type="term" value="C:mitochondrial membrane"/>
    <property type="evidence" value="ECO:0007669"/>
    <property type="project" value="UniProtKB-SubCell"/>
</dbReference>
<dbReference type="InterPro" id="IPR001457">
    <property type="entry name" value="NADH_UbQ/plastoQ_OxRdtase_su6"/>
</dbReference>
<feature type="transmembrane region" description="Helical" evidence="1">
    <location>
        <begin position="12"/>
        <end position="36"/>
    </location>
</feature>
<dbReference type="AlphaFoldDB" id="A0A7S8HPB2"/>
<feature type="transmembrane region" description="Helical" evidence="1">
    <location>
        <begin position="190"/>
        <end position="211"/>
    </location>
</feature>
<comment type="subcellular location">
    <subcellularLocation>
        <location evidence="1">Mitochondrion membrane</location>
        <topology evidence="1">Multi-pass membrane protein</topology>
    </subcellularLocation>
</comment>
<name>A0A7S8HPB2_9HYPO</name>
<keyword evidence="1" id="KW-0812">Transmembrane</keyword>
<keyword evidence="1" id="KW-0813">Transport</keyword>
<dbReference type="EMBL" id="BK059186">
    <property type="protein sequence ID" value="DAJ12177.1"/>
    <property type="molecule type" value="Genomic_DNA"/>
</dbReference>
<sequence>MKMNQLQAINDILTNGYIGEWLDVINIFAIFFGGAVMNTKNPIVSLMCLIALFASISVYLILIGFTFIGLAYIVVYVGAVTILFLFVIMLIDIRTSELHINDWNSVPLALLAMILLNCILFRSLSYYITIINNSNRKISNFILGLKDSHVNQDVTIAKVMYVSSNNWDGDMTEVSQLSTLGSMVYTSYNIWLFIASIILLLAMTGAIIITIKPDRSQREISSIGRTFVLHTKCWRFKSFIAQRFLNLMGKVYSW</sequence>
<reference evidence="2" key="3">
    <citation type="submission" date="2021-05" db="EMBL/GenBank/DDBJ databases">
        <authorList>
            <person name="Choi N."/>
            <person name="Xi H."/>
            <person name="Park J."/>
        </authorList>
    </citation>
    <scope>NUCLEOTIDE SEQUENCE</scope>
</reference>
<protein>
    <recommendedName>
        <fullName evidence="1">NADH-ubiquinone oxidoreductase chain 6</fullName>
        <ecNumber evidence="1">7.1.1.2</ecNumber>
    </recommendedName>
</protein>
<geneLocation type="mitochondrion" evidence="3"/>
<comment type="function">
    <text evidence="1">Core subunit of the mitochondrial membrane respiratory chain NADH dehydrogenase (Complex I) which catalyzes electron transfer from NADH through the respiratory chain, using ubiquinone as an electron acceptor. Essential for the catalytic activity and assembly of complex I.</text>
</comment>
<keyword evidence="1" id="KW-1133">Transmembrane helix</keyword>
<feature type="transmembrane region" description="Helical" evidence="1">
    <location>
        <begin position="43"/>
        <end position="67"/>
    </location>
</feature>
<dbReference type="EC" id="7.1.1.2" evidence="1"/>
<keyword evidence="1" id="KW-0472">Membrane</keyword>
<dbReference type="InterPro" id="IPR042106">
    <property type="entry name" value="Nuo/plastoQ_OxRdtase_6_NuoJ"/>
</dbReference>
<evidence type="ECO:0000313" key="3">
    <source>
        <dbReference type="EMBL" id="QPC56062.1"/>
    </source>
</evidence>
<evidence type="ECO:0000313" key="2">
    <source>
        <dbReference type="EMBL" id="DAJ12177.1"/>
    </source>
</evidence>
<evidence type="ECO:0000256" key="1">
    <source>
        <dbReference type="RuleBase" id="RU004430"/>
    </source>
</evidence>
<proteinExistence type="inferred from homology"/>
<keyword evidence="1" id="KW-0520">NAD</keyword>
<keyword evidence="1" id="KW-1278">Translocase</keyword>
<reference evidence="2" key="2">
    <citation type="journal article" date="2021" name="Int J Genomics">
        <title>A Comparative Analyses of the Complete Mitochondrial Genomes of Fungal Endosymbionts in Sogatella furcifera, White-Backed Planthoppers.</title>
        <authorList>
            <person name="Choi N.J."/>
            <person name="Xi H."/>
            <person name="Park J."/>
        </authorList>
    </citation>
    <scope>NUCLEOTIDE SEQUENCE</scope>
</reference>
<dbReference type="EMBL" id="MW115131">
    <property type="protein sequence ID" value="QPC56062.1"/>
    <property type="molecule type" value="Genomic_DNA"/>
</dbReference>
<dbReference type="PANTHER" id="PTHR33269:SF17">
    <property type="entry name" value="NADH-UBIQUINONE OXIDOREDUCTASE CHAIN 6"/>
    <property type="match status" value="1"/>
</dbReference>
<dbReference type="GO" id="GO:0008137">
    <property type="term" value="F:NADH dehydrogenase (ubiquinone) activity"/>
    <property type="evidence" value="ECO:0007669"/>
    <property type="project" value="UniProtKB-UniRule"/>
</dbReference>
<keyword evidence="1 3" id="KW-0496">Mitochondrion</keyword>
<reference evidence="3" key="1">
    <citation type="submission" date="2020-10" db="EMBL/GenBank/DDBJ databases">
        <title>Completion and Comparative analyses of mitochondrial genome of fungal endosymbiont species in Sogatella furicifera.</title>
        <authorList>
            <person name="Choi N."/>
            <person name="Xi H."/>
            <person name="Park J."/>
        </authorList>
    </citation>
    <scope>NUCLEOTIDE SEQUENCE</scope>
</reference>
<keyword evidence="1" id="KW-0830">Ubiquinone</keyword>
<dbReference type="Gene3D" id="1.20.120.1200">
    <property type="entry name" value="NADH-ubiquinone/plastoquinone oxidoreductase chain 6, subunit NuoJ"/>
    <property type="match status" value="1"/>
</dbReference>
<comment type="similarity">
    <text evidence="1">Belongs to the complex I subunit 6 family.</text>
</comment>
<feature type="transmembrane region" description="Helical" evidence="1">
    <location>
        <begin position="73"/>
        <end position="93"/>
    </location>
</feature>